<feature type="coiled-coil region" evidence="1">
    <location>
        <begin position="58"/>
        <end position="168"/>
    </location>
</feature>
<keyword evidence="1" id="KW-0175">Coiled coil</keyword>
<evidence type="ECO:0000313" key="3">
    <source>
        <dbReference type="Proteomes" id="UP001470230"/>
    </source>
</evidence>
<sequence>MSGDSPKYLNVLQHRQIEKQINSQSFTEASRINDSSSISTPNASKLAVEVFQENQRLIAQIEQMKQSHLKEIRILRDEYELRISKSAENERKFSMLLQEKDEIIRDLRRQISQTNKDTLIQQQNEQIQKLNLQYENAIDSRCFQVEKFQAALDKVEALTKENQLLKNQISRNNPINGNIAESPMKYPYYTSAPSSFKAQLSQTPTQIMSNLNSTSYMPNDKTFSYEYCNNNYSDVKASTPPNARYGRKRAPPNHPALKEQIPYYFNQKESNEEPEEVPLDGFAFTLNELRTTLRALLVEKGEIEKRLSKASPVENTKYFAGPLMQRENDENNLDEVDKMIGRIKLELRRMGKL</sequence>
<keyword evidence="3" id="KW-1185">Reference proteome</keyword>
<protein>
    <submittedName>
        <fullName evidence="2">Uncharacterized protein</fullName>
    </submittedName>
</protein>
<accession>A0ABR2GUV3</accession>
<name>A0ABR2GUV3_9EUKA</name>
<dbReference type="Proteomes" id="UP001470230">
    <property type="component" value="Unassembled WGS sequence"/>
</dbReference>
<evidence type="ECO:0000313" key="2">
    <source>
        <dbReference type="EMBL" id="KAK8837719.1"/>
    </source>
</evidence>
<evidence type="ECO:0000256" key="1">
    <source>
        <dbReference type="SAM" id="Coils"/>
    </source>
</evidence>
<reference evidence="2 3" key="1">
    <citation type="submission" date="2024-04" db="EMBL/GenBank/DDBJ databases">
        <title>Tritrichomonas musculus Genome.</title>
        <authorList>
            <person name="Alves-Ferreira E."/>
            <person name="Grigg M."/>
            <person name="Lorenzi H."/>
            <person name="Galac M."/>
        </authorList>
    </citation>
    <scope>NUCLEOTIDE SEQUENCE [LARGE SCALE GENOMIC DNA]</scope>
    <source>
        <strain evidence="2 3">EAF2021</strain>
    </source>
</reference>
<comment type="caution">
    <text evidence="2">The sequence shown here is derived from an EMBL/GenBank/DDBJ whole genome shotgun (WGS) entry which is preliminary data.</text>
</comment>
<proteinExistence type="predicted"/>
<organism evidence="2 3">
    <name type="scientific">Tritrichomonas musculus</name>
    <dbReference type="NCBI Taxonomy" id="1915356"/>
    <lineage>
        <taxon>Eukaryota</taxon>
        <taxon>Metamonada</taxon>
        <taxon>Parabasalia</taxon>
        <taxon>Tritrichomonadida</taxon>
        <taxon>Tritrichomonadidae</taxon>
        <taxon>Tritrichomonas</taxon>
    </lineage>
</organism>
<gene>
    <name evidence="2" type="ORF">M9Y10_036254</name>
</gene>
<dbReference type="EMBL" id="JAPFFF010000058">
    <property type="protein sequence ID" value="KAK8837719.1"/>
    <property type="molecule type" value="Genomic_DNA"/>
</dbReference>